<dbReference type="Gramene" id="rna11374">
    <property type="protein sequence ID" value="RHN75204.1"/>
    <property type="gene ID" value="gene11374"/>
</dbReference>
<dbReference type="AlphaFoldDB" id="A0A396JDQ9"/>
<evidence type="ECO:0000313" key="1">
    <source>
        <dbReference type="EMBL" id="RHN75204.1"/>
    </source>
</evidence>
<dbReference type="EMBL" id="PSQE01000002">
    <property type="protein sequence ID" value="RHN75204.1"/>
    <property type="molecule type" value="Genomic_DNA"/>
</dbReference>
<organism evidence="1">
    <name type="scientific">Medicago truncatula</name>
    <name type="common">Barrel medic</name>
    <name type="synonym">Medicago tribuloides</name>
    <dbReference type="NCBI Taxonomy" id="3880"/>
    <lineage>
        <taxon>Eukaryota</taxon>
        <taxon>Viridiplantae</taxon>
        <taxon>Streptophyta</taxon>
        <taxon>Embryophyta</taxon>
        <taxon>Tracheophyta</taxon>
        <taxon>Spermatophyta</taxon>
        <taxon>Magnoliopsida</taxon>
        <taxon>eudicotyledons</taxon>
        <taxon>Gunneridae</taxon>
        <taxon>Pentapetalae</taxon>
        <taxon>rosids</taxon>
        <taxon>fabids</taxon>
        <taxon>Fabales</taxon>
        <taxon>Fabaceae</taxon>
        <taxon>Papilionoideae</taxon>
        <taxon>50 kb inversion clade</taxon>
        <taxon>NPAAA clade</taxon>
        <taxon>Hologalegina</taxon>
        <taxon>IRL clade</taxon>
        <taxon>Trifolieae</taxon>
        <taxon>Medicago</taxon>
    </lineage>
</organism>
<proteinExistence type="predicted"/>
<protein>
    <submittedName>
        <fullName evidence="1">Uncharacterized protein</fullName>
    </submittedName>
</protein>
<gene>
    <name evidence="1" type="ORF">MtrunA17_Chr2g0318621</name>
</gene>
<comment type="caution">
    <text evidence="1">The sequence shown here is derived from an EMBL/GenBank/DDBJ whole genome shotgun (WGS) entry which is preliminary data.</text>
</comment>
<dbReference type="Proteomes" id="UP000265566">
    <property type="component" value="Chromosome 2"/>
</dbReference>
<accession>A0A396JDQ9</accession>
<sequence>MGSCDEIVADYVPLGDHVIQTSTHEPFGSAMIATYSNLSNFSANVIRDIKF</sequence>
<name>A0A396JDQ9_MEDTR</name>
<reference evidence="1" key="1">
    <citation type="journal article" date="2018" name="Nat. Plants">
        <title>Whole-genome landscape of Medicago truncatula symbiotic genes.</title>
        <authorList>
            <person name="Pecrix Y."/>
            <person name="Gamas P."/>
            <person name="Carrere S."/>
        </authorList>
    </citation>
    <scope>NUCLEOTIDE SEQUENCE</scope>
    <source>
        <tissue evidence="1">Leaves</tissue>
    </source>
</reference>